<sequence length="66" mass="7796">MFYVYINYAKTFDKYYIGQSNDFSKRLAQHNNGLVKSTKPYLPWKNVCLVKKDTRAEAMSLENKKP</sequence>
<keyword evidence="3" id="KW-1185">Reference proteome</keyword>
<gene>
    <name evidence="2" type="ORF">DNU06_02235</name>
</gene>
<dbReference type="PROSITE" id="PS50164">
    <property type="entry name" value="GIY_YIG"/>
    <property type="match status" value="1"/>
</dbReference>
<protein>
    <submittedName>
        <fullName evidence="2">GIY-YIG nuclease family protein</fullName>
    </submittedName>
</protein>
<dbReference type="InterPro" id="IPR000305">
    <property type="entry name" value="GIY-YIG_endonuc"/>
</dbReference>
<comment type="caution">
    <text evidence="2">The sequence shown here is derived from an EMBL/GenBank/DDBJ whole genome shotgun (WGS) entry which is preliminary data.</text>
</comment>
<organism evidence="2 3">
    <name type="scientific">Putridiphycobacter roseus</name>
    <dbReference type="NCBI Taxonomy" id="2219161"/>
    <lineage>
        <taxon>Bacteria</taxon>
        <taxon>Pseudomonadati</taxon>
        <taxon>Bacteroidota</taxon>
        <taxon>Flavobacteriia</taxon>
        <taxon>Flavobacteriales</taxon>
        <taxon>Crocinitomicaceae</taxon>
        <taxon>Putridiphycobacter</taxon>
    </lineage>
</organism>
<evidence type="ECO:0000313" key="3">
    <source>
        <dbReference type="Proteomes" id="UP000249248"/>
    </source>
</evidence>
<feature type="domain" description="GIY-YIG" evidence="1">
    <location>
        <begin position="1"/>
        <end position="66"/>
    </location>
</feature>
<dbReference type="Pfam" id="PF01541">
    <property type="entry name" value="GIY-YIG"/>
    <property type="match status" value="1"/>
</dbReference>
<dbReference type="SUPFAM" id="SSF82771">
    <property type="entry name" value="GIY-YIG endonuclease"/>
    <property type="match status" value="1"/>
</dbReference>
<reference evidence="2 3" key="1">
    <citation type="submission" date="2018-06" db="EMBL/GenBank/DDBJ databases">
        <title>The draft genome sequence of Crocinitomix sp. SM1701.</title>
        <authorList>
            <person name="Zhang X."/>
        </authorList>
    </citation>
    <scope>NUCLEOTIDE SEQUENCE [LARGE SCALE GENOMIC DNA]</scope>
    <source>
        <strain evidence="2 3">SM1701</strain>
    </source>
</reference>
<evidence type="ECO:0000259" key="1">
    <source>
        <dbReference type="PROSITE" id="PS50164"/>
    </source>
</evidence>
<name>A0A2W1N2X6_9FLAO</name>
<dbReference type="Proteomes" id="UP000249248">
    <property type="component" value="Unassembled WGS sequence"/>
</dbReference>
<evidence type="ECO:0000313" key="2">
    <source>
        <dbReference type="EMBL" id="PZE18667.1"/>
    </source>
</evidence>
<dbReference type="Gene3D" id="3.40.1440.10">
    <property type="entry name" value="GIY-YIG endonuclease"/>
    <property type="match status" value="1"/>
</dbReference>
<proteinExistence type="predicted"/>
<dbReference type="RefSeq" id="WP_111061568.1">
    <property type="nucleotide sequence ID" value="NZ_JBHUCU010000007.1"/>
</dbReference>
<dbReference type="EMBL" id="QKSB01000001">
    <property type="protein sequence ID" value="PZE18667.1"/>
    <property type="molecule type" value="Genomic_DNA"/>
</dbReference>
<dbReference type="OrthoDB" id="1495241at2"/>
<dbReference type="AlphaFoldDB" id="A0A2W1N2X6"/>
<dbReference type="InterPro" id="IPR035901">
    <property type="entry name" value="GIY-YIG_endonuc_sf"/>
</dbReference>
<accession>A0A2W1N2X6</accession>